<dbReference type="GO" id="GO:0006298">
    <property type="term" value="P:mismatch repair"/>
    <property type="evidence" value="ECO:0007669"/>
    <property type="project" value="InterPro"/>
</dbReference>
<dbReference type="Gene3D" id="1.10.1420.10">
    <property type="match status" value="1"/>
</dbReference>
<organism evidence="3 4">
    <name type="scientific">Toxoplasma gondii FOU</name>
    <dbReference type="NCBI Taxonomy" id="943167"/>
    <lineage>
        <taxon>Eukaryota</taxon>
        <taxon>Sar</taxon>
        <taxon>Alveolata</taxon>
        <taxon>Apicomplexa</taxon>
        <taxon>Conoidasida</taxon>
        <taxon>Coccidia</taxon>
        <taxon>Eucoccidiorida</taxon>
        <taxon>Eimeriorina</taxon>
        <taxon>Sarcocystidae</taxon>
        <taxon>Toxoplasma</taxon>
    </lineage>
</organism>
<comment type="caution">
    <text evidence="3">The sequence shown here is derived from an EMBL/GenBank/DDBJ whole genome shotgun (WGS) entry which is preliminary data.</text>
</comment>
<evidence type="ECO:0000313" key="3">
    <source>
        <dbReference type="EMBL" id="KFG52797.1"/>
    </source>
</evidence>
<proteinExistence type="predicted"/>
<feature type="domain" description="DNA mismatch repair protein MutS core" evidence="2">
    <location>
        <begin position="248"/>
        <end position="304"/>
    </location>
</feature>
<dbReference type="InterPro" id="IPR045076">
    <property type="entry name" value="MutS"/>
</dbReference>
<dbReference type="SUPFAM" id="SSF48334">
    <property type="entry name" value="DNA repair protein MutS, domain III"/>
    <property type="match status" value="1"/>
</dbReference>
<evidence type="ECO:0000313" key="4">
    <source>
        <dbReference type="Proteomes" id="UP000028838"/>
    </source>
</evidence>
<dbReference type="Gene3D" id="3.30.420.110">
    <property type="entry name" value="MutS, connector domain"/>
    <property type="match status" value="1"/>
</dbReference>
<dbReference type="GO" id="GO:0140664">
    <property type="term" value="F:ATP-dependent DNA damage sensor activity"/>
    <property type="evidence" value="ECO:0007669"/>
    <property type="project" value="InterPro"/>
</dbReference>
<dbReference type="GO" id="GO:0006312">
    <property type="term" value="P:mitotic recombination"/>
    <property type="evidence" value="ECO:0007669"/>
    <property type="project" value="TreeGrafter"/>
</dbReference>
<feature type="region of interest" description="Disordered" evidence="1">
    <location>
        <begin position="361"/>
        <end position="380"/>
    </location>
</feature>
<gene>
    <name evidence="3" type="ORF">TGFOU_404140</name>
</gene>
<dbReference type="Pfam" id="PF05192">
    <property type="entry name" value="MutS_III"/>
    <property type="match status" value="1"/>
</dbReference>
<dbReference type="Proteomes" id="UP000028838">
    <property type="component" value="Unassembled WGS sequence"/>
</dbReference>
<protein>
    <submittedName>
        <fullName evidence="3">Putative MutS domain III protein</fullName>
    </submittedName>
</protein>
<dbReference type="GO" id="GO:0030983">
    <property type="term" value="F:mismatched DNA binding"/>
    <property type="evidence" value="ECO:0007669"/>
    <property type="project" value="InterPro"/>
</dbReference>
<dbReference type="AlphaFoldDB" id="A0A086L829"/>
<accession>A0A086L829</accession>
<dbReference type="VEuPathDB" id="ToxoDB:TGFOU_404140"/>
<dbReference type="InterPro" id="IPR036678">
    <property type="entry name" value="MutS_con_dom_sf"/>
</dbReference>
<dbReference type="PANTHER" id="PTHR11361">
    <property type="entry name" value="DNA MISMATCH REPAIR PROTEIN MUTS FAMILY MEMBER"/>
    <property type="match status" value="1"/>
</dbReference>
<reference evidence="3 4" key="1">
    <citation type="submission" date="2014-07" db="EMBL/GenBank/DDBJ databases">
        <authorList>
            <person name="Sibley D."/>
            <person name="Venepally P."/>
            <person name="Karamycheva S."/>
            <person name="Hadjithomas M."/>
            <person name="Khan A."/>
            <person name="Brunk B."/>
            <person name="Roos D."/>
            <person name="Caler E."/>
            <person name="Lorenzi H."/>
        </authorList>
    </citation>
    <scope>NUCLEOTIDE SEQUENCE [LARGE SCALE GENOMIC DNA]</scope>
    <source>
        <strain evidence="3 4">FOU</strain>
    </source>
</reference>
<dbReference type="PANTHER" id="PTHR11361:SF35">
    <property type="entry name" value="DNA MISMATCH REPAIR PROTEIN MSH2"/>
    <property type="match status" value="1"/>
</dbReference>
<dbReference type="EMBL" id="AEYH02001068">
    <property type="protein sequence ID" value="KFG52797.1"/>
    <property type="molecule type" value="Genomic_DNA"/>
</dbReference>
<dbReference type="InterPro" id="IPR036187">
    <property type="entry name" value="DNA_mismatch_repair_MutS_sf"/>
</dbReference>
<name>A0A086L829_TOXGO</name>
<dbReference type="GO" id="GO:0032301">
    <property type="term" value="C:MutSalpha complex"/>
    <property type="evidence" value="ECO:0007669"/>
    <property type="project" value="TreeGrafter"/>
</dbReference>
<feature type="region of interest" description="Disordered" evidence="1">
    <location>
        <begin position="1"/>
        <end position="22"/>
    </location>
</feature>
<evidence type="ECO:0000256" key="1">
    <source>
        <dbReference type="SAM" id="MobiDB-lite"/>
    </source>
</evidence>
<evidence type="ECO:0000259" key="2">
    <source>
        <dbReference type="Pfam" id="PF05192"/>
    </source>
</evidence>
<sequence length="400" mass="43721">MFSSFSRGGASASGDASDLSPDVNEVDLDEVLCAVEFGKPESGRNVGAGVSVVGVCLFDRRAFKIQFCEFSTTNDLAVLEGLLLQVRPSCVVSTEAGGAGGTGEGWRKKLADLAAACECEFVPVKKNSADTASLHQDLATLLVAEDSIKNHISRELQLKTAAAACAALLSQARLLSDDMYIRQCTLETYPLGNYLRIDNAAAAALYLFPSSLQQSQQQALLPLSAKSSGASRASSLACALSAGGGISSVYALMSRWCSTQLGARRLFTCMSQPLVDKKKIEERYDIVELFQTVRRRKEKRKSAKQGRRRVAEEEKKRRASDICNWKGKGRGTEATNGRERRRLNKNAAGWIEYEVGRKTEMQKDRRRSRKGEDDTDKSAFASPFSPVDIFMLFFSEQGTC</sequence>
<dbReference type="GO" id="GO:0005524">
    <property type="term" value="F:ATP binding"/>
    <property type="evidence" value="ECO:0007669"/>
    <property type="project" value="InterPro"/>
</dbReference>
<dbReference type="InterPro" id="IPR007696">
    <property type="entry name" value="DNA_mismatch_repair_MutS_core"/>
</dbReference>